<accession>A0ABQ6YMZ2</accession>
<keyword evidence="3" id="KW-0479">Metal-binding</keyword>
<dbReference type="NCBIfam" id="TIGR02435">
    <property type="entry name" value="CobG"/>
    <property type="match status" value="1"/>
</dbReference>
<reference evidence="9 10" key="1">
    <citation type="submission" date="2019-07" db="EMBL/GenBank/DDBJ databases">
        <title>Genomic Encyclopedia of Type Strains, Phase IV (KMG-IV): sequencing the most valuable type-strain genomes for metagenomic binning, comparative biology and taxonomic classification.</title>
        <authorList>
            <person name="Goeker M."/>
        </authorList>
    </citation>
    <scope>NUCLEOTIDE SEQUENCE [LARGE SCALE GENOMIC DNA]</scope>
    <source>
        <strain evidence="9 10">DSM 44831</strain>
    </source>
</reference>
<feature type="compositionally biased region" description="Basic and acidic residues" evidence="7">
    <location>
        <begin position="395"/>
        <end position="410"/>
    </location>
</feature>
<comment type="caution">
    <text evidence="9">The sequence shown here is derived from an EMBL/GenBank/DDBJ whole genome shotgun (WGS) entry which is preliminary data.</text>
</comment>
<keyword evidence="5" id="KW-0408">Iron</keyword>
<dbReference type="InterPro" id="IPR012798">
    <property type="entry name" value="Cbl_synth_CobG-like"/>
</dbReference>
<dbReference type="Pfam" id="PF03460">
    <property type="entry name" value="NIR_SIR_ferr"/>
    <property type="match status" value="1"/>
</dbReference>
<dbReference type="Gene3D" id="3.30.413.10">
    <property type="entry name" value="Sulfite Reductase Hemoprotein, domain 1"/>
    <property type="match status" value="1"/>
</dbReference>
<dbReference type="RefSeq" id="WP_067981392.1">
    <property type="nucleotide sequence ID" value="NZ_VMSD01000003.1"/>
</dbReference>
<evidence type="ECO:0000256" key="6">
    <source>
        <dbReference type="ARBA" id="ARBA00023014"/>
    </source>
</evidence>
<keyword evidence="2" id="KW-0349">Heme</keyword>
<dbReference type="InterPro" id="IPR005117">
    <property type="entry name" value="NiRdtase/SiRdtase_haem-b_fer"/>
</dbReference>
<dbReference type="PANTHER" id="PTHR32439">
    <property type="entry name" value="FERREDOXIN--NITRITE REDUCTASE, CHLOROPLASTIC"/>
    <property type="match status" value="1"/>
</dbReference>
<gene>
    <name evidence="9" type="ORF">FNL39_10332</name>
</gene>
<sequence>MTRSVPDSCPGVLRLHEAADGPLARIRVPGGRLESEQVRVLAEAAHELGNGNLELTSRGNVQLRQVRDAGELAARLATAGLLPSRTHERVRNIVASPLSGRVGGFADVHGLATELDAGLRSDGALADLPGRVLFTLDDGRGDVSTLRGDIGIQAVGDEFAVLLAGTDTGIRVTPDEAVPVMLDAAHGFLDLRADSGQWRLHEIPGGVEKVTETLDRSPTGARLELGATHDVPIGWFEQDDSLVALGAGVPLGTLPARVAEFLAAVERPVFLTPWRSVVLPDLAEGPAETVVRVLAPMGLIFDADSPWLRVSACAGRPGCAKSHTDVRADLTDAVDTGRVLGGDPPDPTESLETAEPGADIERALPAEGRSMTAEPGLDTERTLLTESRSSAAEPGPERIRPADAPDRAETGLDAADVVTTGRQHWSGCERRCGRPTGPVTDVVATEDGYRIDRPD</sequence>
<feature type="region of interest" description="Disordered" evidence="7">
    <location>
        <begin position="336"/>
        <end position="411"/>
    </location>
</feature>
<evidence type="ECO:0000256" key="3">
    <source>
        <dbReference type="ARBA" id="ARBA00022723"/>
    </source>
</evidence>
<dbReference type="EMBL" id="VMSD01000003">
    <property type="protein sequence ID" value="KAF0847135.1"/>
    <property type="molecule type" value="Genomic_DNA"/>
</dbReference>
<protein>
    <submittedName>
        <fullName evidence="9">Precorrin-3B synthase</fullName>
    </submittedName>
</protein>
<evidence type="ECO:0000256" key="4">
    <source>
        <dbReference type="ARBA" id="ARBA00023002"/>
    </source>
</evidence>
<keyword evidence="6" id="KW-0411">Iron-sulfur</keyword>
<keyword evidence="1" id="KW-0004">4Fe-4S</keyword>
<dbReference type="Proteomes" id="UP000798951">
    <property type="component" value="Unassembled WGS sequence"/>
</dbReference>
<dbReference type="Gene3D" id="3.90.480.10">
    <property type="entry name" value="Sulfite Reductase Hemoprotein,Domain 2"/>
    <property type="match status" value="1"/>
</dbReference>
<organism evidence="9 10">
    <name type="scientific">Nocardia caishijiensis</name>
    <dbReference type="NCBI Taxonomy" id="184756"/>
    <lineage>
        <taxon>Bacteria</taxon>
        <taxon>Bacillati</taxon>
        <taxon>Actinomycetota</taxon>
        <taxon>Actinomycetes</taxon>
        <taxon>Mycobacteriales</taxon>
        <taxon>Nocardiaceae</taxon>
        <taxon>Nocardia</taxon>
    </lineage>
</organism>
<evidence type="ECO:0000313" key="10">
    <source>
        <dbReference type="Proteomes" id="UP000798951"/>
    </source>
</evidence>
<evidence type="ECO:0000256" key="2">
    <source>
        <dbReference type="ARBA" id="ARBA00022617"/>
    </source>
</evidence>
<evidence type="ECO:0000256" key="7">
    <source>
        <dbReference type="SAM" id="MobiDB-lite"/>
    </source>
</evidence>
<proteinExistence type="predicted"/>
<dbReference type="InterPro" id="IPR051329">
    <property type="entry name" value="NIR_SIR_4Fe-4S"/>
</dbReference>
<dbReference type="PANTHER" id="PTHR32439:SF9">
    <property type="entry name" value="BLR3264 PROTEIN"/>
    <property type="match status" value="1"/>
</dbReference>
<evidence type="ECO:0000313" key="9">
    <source>
        <dbReference type="EMBL" id="KAF0847135.1"/>
    </source>
</evidence>
<dbReference type="SUPFAM" id="SSF56014">
    <property type="entry name" value="Nitrite and sulphite reductase 4Fe-4S domain-like"/>
    <property type="match status" value="1"/>
</dbReference>
<dbReference type="InterPro" id="IPR036136">
    <property type="entry name" value="Nit/Sulf_reduc_fer-like_dom_sf"/>
</dbReference>
<evidence type="ECO:0000256" key="5">
    <source>
        <dbReference type="ARBA" id="ARBA00023004"/>
    </source>
</evidence>
<evidence type="ECO:0000256" key="1">
    <source>
        <dbReference type="ARBA" id="ARBA00022485"/>
    </source>
</evidence>
<keyword evidence="10" id="KW-1185">Reference proteome</keyword>
<name>A0ABQ6YMZ2_9NOCA</name>
<keyword evidence="4" id="KW-0560">Oxidoreductase</keyword>
<dbReference type="SUPFAM" id="SSF55124">
    <property type="entry name" value="Nitrite/Sulfite reductase N-terminal domain-like"/>
    <property type="match status" value="2"/>
</dbReference>
<dbReference type="InterPro" id="IPR045854">
    <property type="entry name" value="NO2/SO3_Rdtase_4Fe4S_sf"/>
</dbReference>
<evidence type="ECO:0000259" key="8">
    <source>
        <dbReference type="Pfam" id="PF03460"/>
    </source>
</evidence>
<feature type="domain" description="Nitrite/Sulfite reductase ferredoxin-like" evidence="8">
    <location>
        <begin position="24"/>
        <end position="69"/>
    </location>
</feature>